<reference evidence="2" key="2">
    <citation type="journal article" date="2024" name="Plant">
        <title>Genomic evolution and insights into agronomic trait innovations of Sesamum species.</title>
        <authorList>
            <person name="Miao H."/>
            <person name="Wang L."/>
            <person name="Qu L."/>
            <person name="Liu H."/>
            <person name="Sun Y."/>
            <person name="Le M."/>
            <person name="Wang Q."/>
            <person name="Wei S."/>
            <person name="Zheng Y."/>
            <person name="Lin W."/>
            <person name="Duan Y."/>
            <person name="Cao H."/>
            <person name="Xiong S."/>
            <person name="Wang X."/>
            <person name="Wei L."/>
            <person name="Li C."/>
            <person name="Ma Q."/>
            <person name="Ju M."/>
            <person name="Zhao R."/>
            <person name="Li G."/>
            <person name="Mu C."/>
            <person name="Tian Q."/>
            <person name="Mei H."/>
            <person name="Zhang T."/>
            <person name="Gao T."/>
            <person name="Zhang H."/>
        </authorList>
    </citation>
    <scope>NUCLEOTIDE SEQUENCE</scope>
    <source>
        <strain evidence="2">G02</strain>
    </source>
</reference>
<sequence length="326" mass="35874">MHVHLCTSANDTSAAGAFPTEALCQCTPGISIVWEFGEPLSCDFCLGTVSSWEGSSELVSSYEVSPANANSLKISEDASVKPPAMTPKEKIEKLRRRQQMRAILAIQKQQLQFGNQVTVSEHSSMEGGKTEVDESFSSFPFLEPNSPIEQDDSNTISMAFDNYSVEESVLYRLQDTIAKRQYANDTSSASTSSRDEVLSNKDIVSHERFPKMPDVETDTNPIDRTVAHLLFHRPLDFSGKPAETPESPLSANIPYERKANPLKSSAKGYFPESFENTQMTSPQGSKSPGIFSKTDQSRNGPCFIPSENAPKNENADLGQKKIETSK</sequence>
<dbReference type="GO" id="GO:0007623">
    <property type="term" value="P:circadian rhythm"/>
    <property type="evidence" value="ECO:0007669"/>
    <property type="project" value="InterPro"/>
</dbReference>
<evidence type="ECO:0000256" key="1">
    <source>
        <dbReference type="SAM" id="MobiDB-lite"/>
    </source>
</evidence>
<dbReference type="InterPro" id="IPR039928">
    <property type="entry name" value="LNK"/>
</dbReference>
<dbReference type="PANTHER" id="PTHR33334:SF5">
    <property type="entry name" value="PROTEIN LNK2"/>
    <property type="match status" value="1"/>
</dbReference>
<dbReference type="GO" id="GO:0006355">
    <property type="term" value="P:regulation of DNA-templated transcription"/>
    <property type="evidence" value="ECO:0007669"/>
    <property type="project" value="InterPro"/>
</dbReference>
<dbReference type="AlphaFoldDB" id="A0AAW2VJ13"/>
<protein>
    <submittedName>
        <fullName evidence="2">Protein LNK2</fullName>
    </submittedName>
</protein>
<dbReference type="PANTHER" id="PTHR33334">
    <property type="entry name" value="PROTEIN LNK1"/>
    <property type="match status" value="1"/>
</dbReference>
<gene>
    <name evidence="2" type="ORF">Sradi_0544700</name>
</gene>
<feature type="region of interest" description="Disordered" evidence="1">
    <location>
        <begin position="237"/>
        <end position="326"/>
    </location>
</feature>
<reference evidence="2" key="1">
    <citation type="submission" date="2020-06" db="EMBL/GenBank/DDBJ databases">
        <authorList>
            <person name="Li T."/>
            <person name="Hu X."/>
            <person name="Zhang T."/>
            <person name="Song X."/>
            <person name="Zhang H."/>
            <person name="Dai N."/>
            <person name="Sheng W."/>
            <person name="Hou X."/>
            <person name="Wei L."/>
        </authorList>
    </citation>
    <scope>NUCLEOTIDE SEQUENCE</scope>
    <source>
        <strain evidence="2">G02</strain>
        <tissue evidence="2">Leaf</tissue>
    </source>
</reference>
<evidence type="ECO:0000313" key="2">
    <source>
        <dbReference type="EMBL" id="KAL0429187.1"/>
    </source>
</evidence>
<proteinExistence type="predicted"/>
<organism evidence="2">
    <name type="scientific">Sesamum radiatum</name>
    <name type="common">Black benniseed</name>
    <dbReference type="NCBI Taxonomy" id="300843"/>
    <lineage>
        <taxon>Eukaryota</taxon>
        <taxon>Viridiplantae</taxon>
        <taxon>Streptophyta</taxon>
        <taxon>Embryophyta</taxon>
        <taxon>Tracheophyta</taxon>
        <taxon>Spermatophyta</taxon>
        <taxon>Magnoliopsida</taxon>
        <taxon>eudicotyledons</taxon>
        <taxon>Gunneridae</taxon>
        <taxon>Pentapetalae</taxon>
        <taxon>asterids</taxon>
        <taxon>lamiids</taxon>
        <taxon>Lamiales</taxon>
        <taxon>Pedaliaceae</taxon>
        <taxon>Sesamum</taxon>
    </lineage>
</organism>
<accession>A0AAW2VJ13</accession>
<comment type="caution">
    <text evidence="2">The sequence shown here is derived from an EMBL/GenBank/DDBJ whole genome shotgun (WGS) entry which is preliminary data.</text>
</comment>
<dbReference type="EMBL" id="JACGWJ010000003">
    <property type="protein sequence ID" value="KAL0429187.1"/>
    <property type="molecule type" value="Genomic_DNA"/>
</dbReference>
<name>A0AAW2VJ13_SESRA</name>
<feature type="compositionally biased region" description="Polar residues" evidence="1">
    <location>
        <begin position="274"/>
        <end position="286"/>
    </location>
</feature>